<dbReference type="Pfam" id="PF06114">
    <property type="entry name" value="Peptidase_M78"/>
    <property type="match status" value="1"/>
</dbReference>
<dbReference type="RefSeq" id="WP_048896588.1">
    <property type="nucleotide sequence ID" value="NZ_CP060410.1"/>
</dbReference>
<dbReference type="PANTHER" id="PTHR43236:SF1">
    <property type="entry name" value="BLL7220 PROTEIN"/>
    <property type="match status" value="1"/>
</dbReference>
<feature type="domain" description="IrrE N-terminal-like" evidence="1">
    <location>
        <begin position="76"/>
        <end position="183"/>
    </location>
</feature>
<protein>
    <submittedName>
        <fullName evidence="2">ImmA/IrrE family metallo-endopeptidase</fullName>
    </submittedName>
</protein>
<evidence type="ECO:0000313" key="3">
    <source>
        <dbReference type="Proteomes" id="UP001186041"/>
    </source>
</evidence>
<dbReference type="InterPro" id="IPR010359">
    <property type="entry name" value="IrrE_HExxH"/>
</dbReference>
<dbReference type="AlphaFoldDB" id="A0AAE5AH07"/>
<reference evidence="2" key="1">
    <citation type="submission" date="2023-10" db="EMBL/GenBank/DDBJ databases">
        <title>Mycolicibacterium fortuitum clinical isolates causing pulmonary infections in humans.</title>
        <authorList>
            <person name="Mejia-Ponce P.M."/>
            <person name="Zenteno-Cuevas R."/>
            <person name="Licona-Cassani C."/>
        </authorList>
    </citation>
    <scope>NUCLEOTIDE SEQUENCE</scope>
    <source>
        <strain evidence="2">M8</strain>
    </source>
</reference>
<evidence type="ECO:0000313" key="2">
    <source>
        <dbReference type="EMBL" id="MDV7295484.1"/>
    </source>
</evidence>
<evidence type="ECO:0000259" key="1">
    <source>
        <dbReference type="Pfam" id="PF06114"/>
    </source>
</evidence>
<name>A0AAE5AH07_MYCFO</name>
<dbReference type="PANTHER" id="PTHR43236">
    <property type="entry name" value="ANTITOXIN HIGA1"/>
    <property type="match status" value="1"/>
</dbReference>
<dbReference type="InterPro" id="IPR052345">
    <property type="entry name" value="Rad_response_metalloprotease"/>
</dbReference>
<gene>
    <name evidence="2" type="ORF">R4485_35600</name>
</gene>
<accession>A0AAE5AH07</accession>
<dbReference type="Proteomes" id="UP001186041">
    <property type="component" value="Unassembled WGS sequence"/>
</dbReference>
<organism evidence="2 3">
    <name type="scientific">Mycolicibacterium fortuitum</name>
    <name type="common">Mycobacterium fortuitum</name>
    <dbReference type="NCBI Taxonomy" id="1766"/>
    <lineage>
        <taxon>Bacteria</taxon>
        <taxon>Bacillati</taxon>
        <taxon>Actinomycetota</taxon>
        <taxon>Actinomycetes</taxon>
        <taxon>Mycobacteriales</taxon>
        <taxon>Mycobacteriaceae</taxon>
        <taxon>Mycolicibacterium</taxon>
    </lineage>
</organism>
<dbReference type="Gene3D" id="1.10.10.2910">
    <property type="match status" value="1"/>
</dbReference>
<comment type="caution">
    <text evidence="2">The sequence shown here is derived from an EMBL/GenBank/DDBJ whole genome shotgun (WGS) entry which is preliminary data.</text>
</comment>
<dbReference type="EMBL" id="JAWLVV010000074">
    <property type="protein sequence ID" value="MDV7295484.1"/>
    <property type="molecule type" value="Genomic_DNA"/>
</dbReference>
<proteinExistence type="predicted"/>
<sequence>MASFKRANTFTSHAESVASWIRIGELTAQHLHAEPFDKDGFRTALHHARTLTRTDDFLHELQGLCAAQGVLVVYVAEIDKCRISGATWWSSPTRAVIALSDRYKTEDQFWFSFFHEAGHVLLHSKKETFIDDGSESDDIEDAANRFAANTLIPPREQHHLAALTTTTEVEAFATRIDVSEGIVVGQLQHRGLWEWRKGNGLKRRFDLTPT</sequence>